<protein>
    <submittedName>
        <fullName evidence="1">DUF1826 domain-containing protein</fullName>
    </submittedName>
</protein>
<reference evidence="1 2" key="1">
    <citation type="submission" date="2019-10" db="EMBL/GenBank/DDBJ databases">
        <title>Vibrio sp. nov. isolated from a shrimp pond.</title>
        <authorList>
            <person name="Gomez-Gil B."/>
            <person name="Enciso-Ibarra J."/>
            <person name="Enciso-Ibarra K."/>
            <person name="Bolan-Mejia C."/>
        </authorList>
    </citation>
    <scope>NUCLEOTIDE SEQUENCE [LARGE SCALE GENOMIC DNA]</scope>
    <source>
        <strain evidence="1 2">CAIM 722</strain>
    </source>
</reference>
<organism evidence="1 2">
    <name type="scientific">Vibrio eleionomae</name>
    <dbReference type="NCBI Taxonomy" id="2653505"/>
    <lineage>
        <taxon>Bacteria</taxon>
        <taxon>Pseudomonadati</taxon>
        <taxon>Pseudomonadota</taxon>
        <taxon>Gammaproteobacteria</taxon>
        <taxon>Vibrionales</taxon>
        <taxon>Vibrionaceae</taxon>
        <taxon>Vibrio</taxon>
    </lineage>
</organism>
<proteinExistence type="predicted"/>
<gene>
    <name evidence="1" type="ORF">F9817_01275</name>
</gene>
<dbReference type="Proteomes" id="UP000462621">
    <property type="component" value="Unassembled WGS sequence"/>
</dbReference>
<dbReference type="AlphaFoldDB" id="A0A7X4RSQ2"/>
<evidence type="ECO:0000313" key="2">
    <source>
        <dbReference type="Proteomes" id="UP000462621"/>
    </source>
</evidence>
<dbReference type="InterPro" id="IPR014955">
    <property type="entry name" value="DUF1826"/>
</dbReference>
<accession>A0A7X4RSQ2</accession>
<comment type="caution">
    <text evidence="1">The sequence shown here is derived from an EMBL/GenBank/DDBJ whole genome shotgun (WGS) entry which is preliminary data.</text>
</comment>
<evidence type="ECO:0000313" key="1">
    <source>
        <dbReference type="EMBL" id="MZI91836.1"/>
    </source>
</evidence>
<name>A0A7X4RSQ2_9VIBR</name>
<keyword evidence="2" id="KW-1185">Reference proteome</keyword>
<dbReference type="RefSeq" id="WP_161153151.1">
    <property type="nucleotide sequence ID" value="NZ_WEKT01000002.1"/>
</dbReference>
<sequence>MSLVNETDPASKSLNCTASIGKEPQTLTHIYQPEHNLVIWQRHVPLEWQNEITAAIQSGWSIKLACRMTTDSAYAQLQQALEPLSITNELSDHIAELIDMFALLFELEEIGVRLTSLNSTMCPRFHIDRVPCRLITTLSGQATEWLSDADVQRCHLGPRGAEVSDLDVGLYQSPEQVQQMHIGDVALLKGSQWEGNEDNAIVHRSPALLPNENRLLLTLDFG</sequence>
<dbReference type="EMBL" id="WEKT01000002">
    <property type="protein sequence ID" value="MZI91836.1"/>
    <property type="molecule type" value="Genomic_DNA"/>
</dbReference>
<dbReference type="Pfam" id="PF08856">
    <property type="entry name" value="DUF1826"/>
    <property type="match status" value="1"/>
</dbReference>